<gene>
    <name evidence="7" type="ORF">URODEC1_LOCUS37897</name>
</gene>
<feature type="active site" evidence="3">
    <location>
        <position position="301"/>
    </location>
</feature>
<accession>A0ABC8YZV2</accession>
<keyword evidence="2" id="KW-0645">Protease</keyword>
<feature type="active site" evidence="3">
    <location>
        <position position="111"/>
    </location>
</feature>
<protein>
    <recommendedName>
        <fullName evidence="6">Peptidase A1 domain-containing protein</fullName>
    </recommendedName>
</protein>
<keyword evidence="4" id="KW-0812">Transmembrane</keyword>
<dbReference type="GO" id="GO:0008233">
    <property type="term" value="F:peptidase activity"/>
    <property type="evidence" value="ECO:0007669"/>
    <property type="project" value="UniProtKB-KW"/>
</dbReference>
<dbReference type="CDD" id="cd05476">
    <property type="entry name" value="pepsin_A_like_plant"/>
    <property type="match status" value="1"/>
</dbReference>
<dbReference type="InterPro" id="IPR034161">
    <property type="entry name" value="Pepsin-like_plant"/>
</dbReference>
<dbReference type="InterPro" id="IPR001461">
    <property type="entry name" value="Aspartic_peptidase_A1"/>
</dbReference>
<dbReference type="EMBL" id="OZ075127">
    <property type="protein sequence ID" value="CAL4949304.1"/>
    <property type="molecule type" value="Genomic_DNA"/>
</dbReference>
<dbReference type="Gene3D" id="2.40.70.10">
    <property type="entry name" value="Acid Proteases"/>
    <property type="match status" value="3"/>
</dbReference>
<name>A0ABC8YZV2_9POAL</name>
<keyword evidence="5" id="KW-0732">Signal</keyword>
<keyword evidence="4" id="KW-1133">Transmembrane helix</keyword>
<dbReference type="FunFam" id="2.40.70.10:FF:000018">
    <property type="entry name" value="Aspartic proteinase-like protein 2"/>
    <property type="match status" value="1"/>
</dbReference>
<dbReference type="InterPro" id="IPR021109">
    <property type="entry name" value="Peptidase_aspartic_dom_sf"/>
</dbReference>
<dbReference type="AlphaFoldDB" id="A0ABC8YZV2"/>
<evidence type="ECO:0000313" key="8">
    <source>
        <dbReference type="Proteomes" id="UP001497457"/>
    </source>
</evidence>
<keyword evidence="8" id="KW-1185">Reference proteome</keyword>
<evidence type="ECO:0000313" key="7">
    <source>
        <dbReference type="EMBL" id="CAL4949304.1"/>
    </source>
</evidence>
<reference evidence="8" key="1">
    <citation type="submission" date="2024-06" db="EMBL/GenBank/DDBJ databases">
        <authorList>
            <person name="Ryan C."/>
        </authorList>
    </citation>
    <scope>NUCLEOTIDE SEQUENCE [LARGE SCALE GENOMIC DNA]</scope>
</reference>
<feature type="signal peptide" evidence="5">
    <location>
        <begin position="1"/>
        <end position="24"/>
    </location>
</feature>
<feature type="domain" description="Peptidase A1" evidence="6">
    <location>
        <begin position="93"/>
        <end position="422"/>
    </location>
</feature>
<reference evidence="7 8" key="2">
    <citation type="submission" date="2024-10" db="EMBL/GenBank/DDBJ databases">
        <authorList>
            <person name="Ryan C."/>
        </authorList>
    </citation>
    <scope>NUCLEOTIDE SEQUENCE [LARGE SCALE GENOMIC DNA]</scope>
</reference>
<keyword evidence="2" id="KW-0378">Hydrolase</keyword>
<dbReference type="InterPro" id="IPR033121">
    <property type="entry name" value="PEPTIDASE_A1"/>
</dbReference>
<dbReference type="PROSITE" id="PS51767">
    <property type="entry name" value="PEPTIDASE_A1"/>
    <property type="match status" value="1"/>
</dbReference>
<organism evidence="7 8">
    <name type="scientific">Urochloa decumbens</name>
    <dbReference type="NCBI Taxonomy" id="240449"/>
    <lineage>
        <taxon>Eukaryota</taxon>
        <taxon>Viridiplantae</taxon>
        <taxon>Streptophyta</taxon>
        <taxon>Embryophyta</taxon>
        <taxon>Tracheophyta</taxon>
        <taxon>Spermatophyta</taxon>
        <taxon>Magnoliopsida</taxon>
        <taxon>Liliopsida</taxon>
        <taxon>Poales</taxon>
        <taxon>Poaceae</taxon>
        <taxon>PACMAD clade</taxon>
        <taxon>Panicoideae</taxon>
        <taxon>Panicodae</taxon>
        <taxon>Paniceae</taxon>
        <taxon>Melinidinae</taxon>
        <taxon>Urochloa</taxon>
    </lineage>
</organism>
<dbReference type="PANTHER" id="PTHR13683:SF875">
    <property type="entry name" value="EUKARYOTIC ASPARTYL PROTEASE FAMILY PROTEIN"/>
    <property type="match status" value="1"/>
</dbReference>
<evidence type="ECO:0000259" key="6">
    <source>
        <dbReference type="PROSITE" id="PS51767"/>
    </source>
</evidence>
<dbReference type="PRINTS" id="PR00792">
    <property type="entry name" value="PEPSIN"/>
</dbReference>
<evidence type="ECO:0000256" key="4">
    <source>
        <dbReference type="SAM" id="Phobius"/>
    </source>
</evidence>
<dbReference type="Pfam" id="PF00026">
    <property type="entry name" value="Asp"/>
    <property type="match status" value="1"/>
</dbReference>
<dbReference type="Proteomes" id="UP001497457">
    <property type="component" value="Chromosome 17b"/>
</dbReference>
<keyword evidence="4" id="KW-0472">Membrane</keyword>
<proteinExistence type="inferred from homology"/>
<sequence>MALVMRLTVLVTMLVFMVAPVLFAAEGRLSFPAGVSLELERTVDMNGTPMEHLIQRDIARHRRGLLDEVQGTSIGLSPLSVLGSVDHYTGWPYLTRLKIGNPQKVFTLVIDTGSDTLWVSCRTCSNCPTSSGVSTRESYDPSESSTSSMFACSDKWCQDSIKSGLATCDSSESQDIHCGYDMIYGSGSTIGCSNIQSGGLAAANLAFDGVIGIGPNRQSVNSQLNSIGQAPMVFSLCLKSSDSGSGILVLGEAVEPGMVYTPLIPTMYYYSVYLESIAVNGQKLPIDPSVFNSHNRRTFFDSGTALAYLPDEPYETFLTAISASVSLSPLVRPFMNNGEHCFATSSSLDLSFPPVTLHFTGGAELLVMPRNYLLPQGLLDGESLFCLGWKRQEGKPNTILGDIVLMDKLIVYDVENMRLGWVNYDCSQAVNITTSNHWNKTSNQWNKRQGNSGHKSYNVVIPIGVAVMLTCIFGFWRQVSIAHSRLV</sequence>
<evidence type="ECO:0000256" key="2">
    <source>
        <dbReference type="ARBA" id="ARBA00022670"/>
    </source>
</evidence>
<dbReference type="PANTHER" id="PTHR13683">
    <property type="entry name" value="ASPARTYL PROTEASES"/>
    <property type="match status" value="1"/>
</dbReference>
<evidence type="ECO:0000256" key="3">
    <source>
        <dbReference type="PIRSR" id="PIRSR601461-1"/>
    </source>
</evidence>
<dbReference type="GO" id="GO:0006508">
    <property type="term" value="P:proteolysis"/>
    <property type="evidence" value="ECO:0007669"/>
    <property type="project" value="UniProtKB-KW"/>
</dbReference>
<comment type="similarity">
    <text evidence="1">Belongs to the peptidase A1 family.</text>
</comment>
<feature type="transmembrane region" description="Helical" evidence="4">
    <location>
        <begin position="457"/>
        <end position="476"/>
    </location>
</feature>
<evidence type="ECO:0000256" key="1">
    <source>
        <dbReference type="ARBA" id="ARBA00007447"/>
    </source>
</evidence>
<evidence type="ECO:0000256" key="5">
    <source>
        <dbReference type="SAM" id="SignalP"/>
    </source>
</evidence>
<feature type="chain" id="PRO_5044749026" description="Peptidase A1 domain-containing protein" evidence="5">
    <location>
        <begin position="25"/>
        <end position="487"/>
    </location>
</feature>
<dbReference type="SUPFAM" id="SSF50630">
    <property type="entry name" value="Acid proteases"/>
    <property type="match status" value="1"/>
</dbReference>